<gene>
    <name evidence="2" type="ORF">NCTC13645_01670</name>
</gene>
<organism evidence="2 3">
    <name type="scientific">Weissella viridescens</name>
    <name type="common">Lactobacillus viridescens</name>
    <dbReference type="NCBI Taxonomy" id="1629"/>
    <lineage>
        <taxon>Bacteria</taxon>
        <taxon>Bacillati</taxon>
        <taxon>Bacillota</taxon>
        <taxon>Bacilli</taxon>
        <taxon>Lactobacillales</taxon>
        <taxon>Lactobacillaceae</taxon>
        <taxon>Weissella</taxon>
    </lineage>
</organism>
<evidence type="ECO:0008006" key="4">
    <source>
        <dbReference type="Google" id="ProtNLM"/>
    </source>
</evidence>
<accession>A0A380P3L6</accession>
<dbReference type="AlphaFoldDB" id="A0A380P3L6"/>
<dbReference type="Pfam" id="PF01066">
    <property type="entry name" value="CDP-OH_P_transf"/>
    <property type="match status" value="1"/>
</dbReference>
<dbReference type="GO" id="GO:0016020">
    <property type="term" value="C:membrane"/>
    <property type="evidence" value="ECO:0007669"/>
    <property type="project" value="InterPro"/>
</dbReference>
<evidence type="ECO:0000313" key="3">
    <source>
        <dbReference type="Proteomes" id="UP000254621"/>
    </source>
</evidence>
<dbReference type="GO" id="GO:0008654">
    <property type="term" value="P:phospholipid biosynthetic process"/>
    <property type="evidence" value="ECO:0007669"/>
    <property type="project" value="InterPro"/>
</dbReference>
<keyword evidence="1" id="KW-0812">Transmembrane</keyword>
<sequence length="53" mass="6031">MNLPNKLTVFRMLLIPVFMVVLAFNPDWGTWSVLGTQLPVSHFVAAIILLLHR</sequence>
<dbReference type="InterPro" id="IPR000462">
    <property type="entry name" value="CDP-OH_P_trans"/>
</dbReference>
<keyword evidence="1" id="KW-0472">Membrane</keyword>
<keyword evidence="1" id="KW-1133">Transmembrane helix</keyword>
<evidence type="ECO:0000313" key="2">
    <source>
        <dbReference type="EMBL" id="SUP59414.1"/>
    </source>
</evidence>
<proteinExistence type="predicted"/>
<protein>
    <recommendedName>
        <fullName evidence="4">CDP-diacylglycerol--glycerol-3-phosphate 3-phosphatidyltransferase</fullName>
    </recommendedName>
</protein>
<name>A0A380P3L6_WEIVI</name>
<dbReference type="EMBL" id="UHIV01000004">
    <property type="protein sequence ID" value="SUP59414.1"/>
    <property type="molecule type" value="Genomic_DNA"/>
</dbReference>
<evidence type="ECO:0000256" key="1">
    <source>
        <dbReference type="SAM" id="Phobius"/>
    </source>
</evidence>
<feature type="transmembrane region" description="Helical" evidence="1">
    <location>
        <begin position="31"/>
        <end position="51"/>
    </location>
</feature>
<feature type="transmembrane region" description="Helical" evidence="1">
    <location>
        <begin position="7"/>
        <end position="25"/>
    </location>
</feature>
<dbReference type="GO" id="GO:0016780">
    <property type="term" value="F:phosphotransferase activity, for other substituted phosphate groups"/>
    <property type="evidence" value="ECO:0007669"/>
    <property type="project" value="InterPro"/>
</dbReference>
<dbReference type="Proteomes" id="UP000254621">
    <property type="component" value="Unassembled WGS sequence"/>
</dbReference>
<reference evidence="2 3" key="1">
    <citation type="submission" date="2018-06" db="EMBL/GenBank/DDBJ databases">
        <authorList>
            <consortium name="Pathogen Informatics"/>
            <person name="Doyle S."/>
        </authorList>
    </citation>
    <scope>NUCLEOTIDE SEQUENCE [LARGE SCALE GENOMIC DNA]</scope>
    <source>
        <strain evidence="2 3">NCTC13645</strain>
    </source>
</reference>